<gene>
    <name evidence="12" type="ORF">HYH03_007033</name>
</gene>
<feature type="compositionally biased region" description="Basic and acidic residues" evidence="7">
    <location>
        <begin position="1318"/>
        <end position="1330"/>
    </location>
</feature>
<keyword evidence="5 8" id="KW-1133">Transmembrane helix</keyword>
<reference evidence="12" key="1">
    <citation type="journal article" date="2020" name="bioRxiv">
        <title>Comparative genomics of Chlamydomonas.</title>
        <authorList>
            <person name="Craig R.J."/>
            <person name="Hasan A.R."/>
            <person name="Ness R.W."/>
            <person name="Keightley P.D."/>
        </authorList>
    </citation>
    <scope>NUCLEOTIDE SEQUENCE</scope>
    <source>
        <strain evidence="12">CCAP 11/70</strain>
    </source>
</reference>
<feature type="compositionally biased region" description="Basic and acidic residues" evidence="7">
    <location>
        <begin position="299"/>
        <end position="310"/>
    </location>
</feature>
<feature type="region of interest" description="Disordered" evidence="7">
    <location>
        <begin position="1202"/>
        <end position="1245"/>
    </location>
</feature>
<accession>A0A835Y2K8</accession>
<dbReference type="GO" id="GO:0005886">
    <property type="term" value="C:plasma membrane"/>
    <property type="evidence" value="ECO:0007669"/>
    <property type="project" value="TreeGrafter"/>
</dbReference>
<comment type="caution">
    <text evidence="12">The sequence shown here is derived from an EMBL/GenBank/DDBJ whole genome shotgun (WGS) entry which is preliminary data.</text>
</comment>
<feature type="domain" description="CSC1/OSCA1-like N-terminal transmembrane" evidence="10">
    <location>
        <begin position="8"/>
        <end position="192"/>
    </location>
</feature>
<dbReference type="EMBL" id="JAEHOE010000028">
    <property type="protein sequence ID" value="KAG2494790.1"/>
    <property type="molecule type" value="Genomic_DNA"/>
</dbReference>
<dbReference type="Pfam" id="PF13967">
    <property type="entry name" value="RSN1_TM"/>
    <property type="match status" value="1"/>
</dbReference>
<feature type="domain" description="CSC1/OSCA1-like cytosolic" evidence="11">
    <location>
        <begin position="710"/>
        <end position="864"/>
    </location>
</feature>
<evidence type="ECO:0000259" key="10">
    <source>
        <dbReference type="Pfam" id="PF13967"/>
    </source>
</evidence>
<evidence type="ECO:0000256" key="7">
    <source>
        <dbReference type="SAM" id="MobiDB-lite"/>
    </source>
</evidence>
<feature type="domain" description="CSC1/OSCA1-like 7TM region" evidence="9">
    <location>
        <begin position="875"/>
        <end position="1144"/>
    </location>
</feature>
<evidence type="ECO:0000259" key="11">
    <source>
        <dbReference type="Pfam" id="PF14703"/>
    </source>
</evidence>
<evidence type="ECO:0000256" key="4">
    <source>
        <dbReference type="ARBA" id="ARBA00022692"/>
    </source>
</evidence>
<feature type="region of interest" description="Disordered" evidence="7">
    <location>
        <begin position="439"/>
        <end position="675"/>
    </location>
</feature>
<proteinExistence type="inferred from homology"/>
<feature type="compositionally biased region" description="Basic and acidic residues" evidence="7">
    <location>
        <begin position="1389"/>
        <end position="1402"/>
    </location>
</feature>
<dbReference type="InterPro" id="IPR032880">
    <property type="entry name" value="CSC1/OSCA1-like_N"/>
</dbReference>
<dbReference type="PANTHER" id="PTHR13018:SF5">
    <property type="entry name" value="RE44586P"/>
    <property type="match status" value="1"/>
</dbReference>
<dbReference type="InterPro" id="IPR003864">
    <property type="entry name" value="CSC1/OSCA1-like_7TM"/>
</dbReference>
<keyword evidence="13" id="KW-1185">Reference proteome</keyword>
<sequence>MGAGSAAVASSFLVNLATAVAVFAVFSVIRVRSHKLRRFFAPRRYADDINLKPARLPKGLLGWVRPVLNYKEADVIDEIGLDGAMYLRILRFGINLFCGASLWCLVAVLPVNLSGGSVDELLGQQAAASSNITAGGNSTATGSDGASSNGYNDFTFTTFDKFSLTNVPSGSPRMWVHLLSVYFVALLTLGLLRKYNRESVLLRLMFLGNQPRGGPSHTVLVTDIPIGDEFTARLVKKASMAAEVLVAAVGASGSSSDGASRADGVGDTRDSQEAEAKSNAARGAATAGELAAPAALESSSEHPEIQHDQSRGGGTDPGEAGRKERRSQAGGELPQGIPPRARSSGGGSLPMDGPRSPRLSGTSARGLRASGTGSEGPQQPQRAGALPPLTGHSLDRAAGARLASSVLPPLAEQPLTAPAKEPSRRLNRLPSLWANAVVPSPATPLAAGPPQRRATSLHGGEARAPPVSLAGTAPGAVLGEDRASPAGVPVTRALSHHGGTAAATGGSGVGRGASGARTEDGGGGPGSAFSTAAAQRGLGSREPSKSDSGAVRTAPSLGRKVSFGSKPPPSRALSTASTALPDDVALAVQPSMRRQTTTSGLEPTPEAEAGPSVADPGGLPETPPPSSPPEQSQDKARQQVEASPINGTAAGGAAVAASTPGQAASPADGKRQRPAKRFDYDLQELMDLDPTQEARTKLQGGMSAEEFVWSEFVDVYGRSAVAAVNMVLDTRQLEGLVAEYDKLSQALEDHLDMLRHRLRLRKETEHAKILVLGARYGAWGREHLGTKGFRRVDAVDFWLARLKHLRGKIMDAQEEAAGRYAPSAFVIFNTRMAQAVSAAALHANDVKTWRVQGAPAPFEVVWRNLGLTLHARSGRRILLWVAFGAMTLFFMIPVSAIQALIEVPKLATVPVLGDIVTAPVIQQILEAIVPGLALRLFLMVVPLILRVMAVESGSTSLSQVDFRVVRRFFVFQVIVVFMGTIIAGAFFNQLRQWIEDPASVVPVLGKSIPMTATFFITYLFISGMGTNSIAFLRPIDLGLFWLLSRFAGSPRAARRLWSEQHTDCGTTVVDHTMAILLGLVFSCINPIVCPAALSYFLVTFLAESYNNLYVFRRQYESAGQLWKTVYNQVMVGLYIMQLTMLGLLALKRFPFAALVLPLLLLTVAAHLRTLSLYQRPWSVTSLHDATALDKWEAALVTAQRHRAKASGGGTPPAEITASASARASGTSPARSASSSPAKAHKPHAMRKLRLSYEEQATIADNYRNPAFKANLDGLEALEALAADLRPRVDILNAWLRSRRGGCCGGGGGSGDGSRGARRSAEELAGRRGSREMVAGPGEAAAGGAAAAGPEGRGESAGGSRGAARQRRREDVEALHDRAGDADGGAGSRAEAEGGRGTRRRGEAAAGGFLDEVPEEVRKYDTDPSDKGDSDAD</sequence>
<protein>
    <submittedName>
        <fullName evidence="12">Uncharacterized protein</fullName>
    </submittedName>
</protein>
<evidence type="ECO:0000256" key="3">
    <source>
        <dbReference type="ARBA" id="ARBA00022448"/>
    </source>
</evidence>
<feature type="transmembrane region" description="Helical" evidence="8">
    <location>
        <begin position="1073"/>
        <end position="1103"/>
    </location>
</feature>
<feature type="compositionally biased region" description="Basic and acidic residues" evidence="7">
    <location>
        <begin position="1414"/>
        <end position="1432"/>
    </location>
</feature>
<keyword evidence="3" id="KW-0813">Transport</keyword>
<feature type="transmembrane region" description="Helical" evidence="8">
    <location>
        <begin position="921"/>
        <end position="947"/>
    </location>
</feature>
<evidence type="ECO:0000256" key="6">
    <source>
        <dbReference type="ARBA" id="ARBA00023136"/>
    </source>
</evidence>
<feature type="compositionally biased region" description="Low complexity" evidence="7">
    <location>
        <begin position="647"/>
        <end position="657"/>
    </location>
</feature>
<keyword evidence="6 8" id="KW-0472">Membrane</keyword>
<feature type="compositionally biased region" description="Low complexity" evidence="7">
    <location>
        <begin position="1334"/>
        <end position="1349"/>
    </location>
</feature>
<feature type="transmembrane region" description="Helical" evidence="8">
    <location>
        <begin position="174"/>
        <end position="192"/>
    </location>
</feature>
<feature type="compositionally biased region" description="Gly residues" evidence="7">
    <location>
        <begin position="1301"/>
        <end position="1313"/>
    </location>
</feature>
<feature type="transmembrane region" description="Helical" evidence="8">
    <location>
        <begin position="877"/>
        <end position="901"/>
    </location>
</feature>
<dbReference type="InterPro" id="IPR027815">
    <property type="entry name" value="CSC1/OSCA1-like_cyt"/>
</dbReference>
<evidence type="ECO:0000259" key="9">
    <source>
        <dbReference type="Pfam" id="PF02714"/>
    </source>
</evidence>
<evidence type="ECO:0000313" key="12">
    <source>
        <dbReference type="EMBL" id="KAG2494790.1"/>
    </source>
</evidence>
<keyword evidence="4 8" id="KW-0812">Transmembrane</keyword>
<feature type="region of interest" description="Disordered" evidence="7">
    <location>
        <begin position="252"/>
        <end position="427"/>
    </location>
</feature>
<feature type="transmembrane region" description="Helical" evidence="8">
    <location>
        <begin position="6"/>
        <end position="29"/>
    </location>
</feature>
<evidence type="ECO:0000256" key="8">
    <source>
        <dbReference type="SAM" id="Phobius"/>
    </source>
</evidence>
<dbReference type="InterPro" id="IPR045122">
    <property type="entry name" value="Csc1-like"/>
</dbReference>
<feature type="compositionally biased region" description="Low complexity" evidence="7">
    <location>
        <begin position="1216"/>
        <end position="1237"/>
    </location>
</feature>
<dbReference type="Pfam" id="PF02714">
    <property type="entry name" value="RSN1_7TM"/>
    <property type="match status" value="1"/>
</dbReference>
<comment type="similarity">
    <text evidence="2">Belongs to the CSC1 (TC 1.A.17) family.</text>
</comment>
<evidence type="ECO:0000256" key="5">
    <source>
        <dbReference type="ARBA" id="ARBA00022989"/>
    </source>
</evidence>
<dbReference type="OrthoDB" id="1689567at2759"/>
<feature type="compositionally biased region" description="Low complexity" evidence="7">
    <location>
        <begin position="252"/>
        <end position="263"/>
    </location>
</feature>
<dbReference type="PANTHER" id="PTHR13018">
    <property type="entry name" value="PROBABLE MEMBRANE PROTEIN DUF221-RELATED"/>
    <property type="match status" value="1"/>
</dbReference>
<name>A0A835Y2K8_9CHLO</name>
<feature type="transmembrane region" description="Helical" evidence="8">
    <location>
        <begin position="1124"/>
        <end position="1143"/>
    </location>
</feature>
<feature type="transmembrane region" description="Helical" evidence="8">
    <location>
        <begin position="92"/>
        <end position="113"/>
    </location>
</feature>
<feature type="transmembrane region" description="Helical" evidence="8">
    <location>
        <begin position="968"/>
        <end position="987"/>
    </location>
</feature>
<feature type="compositionally biased region" description="Basic and acidic residues" evidence="7">
    <location>
        <begin position="1367"/>
        <end position="1380"/>
    </location>
</feature>
<organism evidence="12 13">
    <name type="scientific">Edaphochlamys debaryana</name>
    <dbReference type="NCBI Taxonomy" id="47281"/>
    <lineage>
        <taxon>Eukaryota</taxon>
        <taxon>Viridiplantae</taxon>
        <taxon>Chlorophyta</taxon>
        <taxon>core chlorophytes</taxon>
        <taxon>Chlorophyceae</taxon>
        <taxon>CS clade</taxon>
        <taxon>Chlamydomonadales</taxon>
        <taxon>Chlamydomonadales incertae sedis</taxon>
        <taxon>Edaphochlamys</taxon>
    </lineage>
</organism>
<feature type="compositionally biased region" description="Polar residues" evidence="7">
    <location>
        <begin position="592"/>
        <end position="601"/>
    </location>
</feature>
<feature type="compositionally biased region" description="Polar residues" evidence="7">
    <location>
        <begin position="371"/>
        <end position="381"/>
    </location>
</feature>
<evidence type="ECO:0000256" key="1">
    <source>
        <dbReference type="ARBA" id="ARBA00004141"/>
    </source>
</evidence>
<feature type="transmembrane region" description="Helical" evidence="8">
    <location>
        <begin position="1149"/>
        <end position="1167"/>
    </location>
</feature>
<feature type="compositionally biased region" description="Basic and acidic residues" evidence="7">
    <location>
        <begin position="264"/>
        <end position="276"/>
    </location>
</feature>
<dbReference type="Pfam" id="PF14703">
    <property type="entry name" value="PHM7_cyt"/>
    <property type="match status" value="1"/>
</dbReference>
<feature type="region of interest" description="Disordered" evidence="7">
    <location>
        <begin position="1301"/>
        <end position="1432"/>
    </location>
</feature>
<comment type="subcellular location">
    <subcellularLocation>
        <location evidence="1">Membrane</location>
        <topology evidence="1">Multi-pass membrane protein</topology>
    </subcellularLocation>
</comment>
<feature type="compositionally biased region" description="Low complexity" evidence="7">
    <location>
        <begin position="277"/>
        <end position="298"/>
    </location>
</feature>
<dbReference type="GO" id="GO:0005227">
    <property type="term" value="F:calcium-activated cation channel activity"/>
    <property type="evidence" value="ECO:0007669"/>
    <property type="project" value="InterPro"/>
</dbReference>
<dbReference type="Proteomes" id="UP000612055">
    <property type="component" value="Unassembled WGS sequence"/>
</dbReference>
<evidence type="ECO:0000313" key="13">
    <source>
        <dbReference type="Proteomes" id="UP000612055"/>
    </source>
</evidence>
<feature type="transmembrane region" description="Helical" evidence="8">
    <location>
        <begin position="1007"/>
        <end position="1025"/>
    </location>
</feature>
<evidence type="ECO:0000256" key="2">
    <source>
        <dbReference type="ARBA" id="ARBA00007779"/>
    </source>
</evidence>